<accession>H0E2U8</accession>
<reference evidence="2 3" key="1">
    <citation type="journal article" date="2013" name="Biodegradation">
        <title>Quantitative proteomic analysis of ibuprofen-degrading Patulibacter sp. strain I11.</title>
        <authorList>
            <person name="Almeida B."/>
            <person name="Kjeldal H."/>
            <person name="Lolas I."/>
            <person name="Knudsen A.D."/>
            <person name="Carvalho G."/>
            <person name="Nielsen K.L."/>
            <person name="Barreto Crespo M.T."/>
            <person name="Stensballe A."/>
            <person name="Nielsen J.L."/>
        </authorList>
    </citation>
    <scope>NUCLEOTIDE SEQUENCE [LARGE SCALE GENOMIC DNA]</scope>
    <source>
        <strain evidence="2 3">I11</strain>
    </source>
</reference>
<evidence type="ECO:0000313" key="2">
    <source>
        <dbReference type="EMBL" id="EHN12026.1"/>
    </source>
</evidence>
<dbReference type="Proteomes" id="UP000005143">
    <property type="component" value="Unassembled WGS sequence"/>
</dbReference>
<organism evidence="2 3">
    <name type="scientific">Patulibacter medicamentivorans</name>
    <dbReference type="NCBI Taxonomy" id="1097667"/>
    <lineage>
        <taxon>Bacteria</taxon>
        <taxon>Bacillati</taxon>
        <taxon>Actinomycetota</taxon>
        <taxon>Thermoleophilia</taxon>
        <taxon>Solirubrobacterales</taxon>
        <taxon>Patulibacteraceae</taxon>
        <taxon>Patulibacter</taxon>
    </lineage>
</organism>
<protein>
    <recommendedName>
        <fullName evidence="4">HTH cro/C1-type domain-containing protein</fullName>
    </recommendedName>
</protein>
<keyword evidence="3" id="KW-1185">Reference proteome</keyword>
<comment type="caution">
    <text evidence="2">The sequence shown here is derived from an EMBL/GenBank/DDBJ whole genome shotgun (WGS) entry which is preliminary data.</text>
</comment>
<dbReference type="EMBL" id="AGUD01000051">
    <property type="protein sequence ID" value="EHN12026.1"/>
    <property type="molecule type" value="Genomic_DNA"/>
</dbReference>
<gene>
    <name evidence="2" type="ORF">PAI11_11130</name>
</gene>
<feature type="transmembrane region" description="Helical" evidence="1">
    <location>
        <begin position="106"/>
        <end position="124"/>
    </location>
</feature>
<evidence type="ECO:0000256" key="1">
    <source>
        <dbReference type="SAM" id="Phobius"/>
    </source>
</evidence>
<name>H0E2U8_9ACTN</name>
<dbReference type="InterPro" id="IPR050400">
    <property type="entry name" value="Bact_Cytoskel_RodZ"/>
</dbReference>
<keyword evidence="1" id="KW-0812">Transmembrane</keyword>
<proteinExistence type="predicted"/>
<dbReference type="InterPro" id="IPR010982">
    <property type="entry name" value="Lambda_DNA-bd_dom_sf"/>
</dbReference>
<keyword evidence="1" id="KW-0472">Membrane</keyword>
<dbReference type="PANTHER" id="PTHR34475:SF1">
    <property type="entry name" value="CYTOSKELETON PROTEIN RODZ"/>
    <property type="match status" value="1"/>
</dbReference>
<dbReference type="RefSeq" id="WP_007571848.1">
    <property type="nucleotide sequence ID" value="NZ_AGUD01000051.1"/>
</dbReference>
<dbReference type="AlphaFoldDB" id="H0E2U8"/>
<evidence type="ECO:0000313" key="3">
    <source>
        <dbReference type="Proteomes" id="UP000005143"/>
    </source>
</evidence>
<dbReference type="Gene3D" id="1.10.260.40">
    <property type="entry name" value="lambda repressor-like DNA-binding domains"/>
    <property type="match status" value="1"/>
</dbReference>
<dbReference type="PANTHER" id="PTHR34475">
    <property type="match status" value="1"/>
</dbReference>
<keyword evidence="1" id="KW-1133">Transmembrane helix</keyword>
<dbReference type="Pfam" id="PF13413">
    <property type="entry name" value="HTH_25"/>
    <property type="match status" value="1"/>
</dbReference>
<sequence length="266" mass="28927">MAEIGATLREARMRAGIDIAEVEARTKIRAKYLRALENEEWSLLPGSTFVKSFLRTYAEALGLDAKLLVEEYKFRHEPFEGSGVGVRRASRRGGGGAFGPPKRTNWVPLLLLLVFVGVALFAVFQFSKDEGKPSATTTTDATTTDAAAAASRKKQQEQRRKQREQRAAARLVVPLRIEAGPGSPVFVCVVDAQGKRVVDGRQLQAGRRTGLLRSKRFKVALSSADARVTVGGKRRNLKAGSDGVVAYEITRKSSKRLAAGSRPSCA</sequence>
<evidence type="ECO:0008006" key="4">
    <source>
        <dbReference type="Google" id="ProtNLM"/>
    </source>
</evidence>
<dbReference type="OrthoDB" id="5243487at2"/>
<dbReference type="GO" id="GO:0003677">
    <property type="term" value="F:DNA binding"/>
    <property type="evidence" value="ECO:0007669"/>
    <property type="project" value="InterPro"/>
</dbReference>